<dbReference type="OrthoDB" id="6705549at2"/>
<dbReference type="RefSeq" id="WP_092720583.1">
    <property type="nucleotide sequence ID" value="NZ_FMBK01000011.1"/>
</dbReference>
<proteinExistence type="predicted"/>
<protein>
    <submittedName>
        <fullName evidence="1">Uncharacterized protein</fullName>
    </submittedName>
</protein>
<reference evidence="1 2" key="1">
    <citation type="submission" date="2016-08" db="EMBL/GenBank/DDBJ databases">
        <authorList>
            <person name="Seilhamer J.J."/>
        </authorList>
    </citation>
    <scope>NUCLEOTIDE SEQUENCE [LARGE SCALE GENOMIC DNA]</scope>
    <source>
        <strain evidence="1 2">ANC 4874</strain>
    </source>
</reference>
<dbReference type="AlphaFoldDB" id="A0A1C4GWN0"/>
<gene>
    <name evidence="1" type="ORF">GA0116959_11123</name>
</gene>
<organism evidence="1 2">
    <name type="scientific">Acinetobacter albensis</name>
    <dbReference type="NCBI Taxonomy" id="1673609"/>
    <lineage>
        <taxon>Bacteria</taxon>
        <taxon>Pseudomonadati</taxon>
        <taxon>Pseudomonadota</taxon>
        <taxon>Gammaproteobacteria</taxon>
        <taxon>Moraxellales</taxon>
        <taxon>Moraxellaceae</taxon>
        <taxon>Acinetobacter</taxon>
    </lineage>
</organism>
<accession>A0A1C4GWN0</accession>
<dbReference type="Proteomes" id="UP000243661">
    <property type="component" value="Unassembled WGS sequence"/>
</dbReference>
<name>A0A1C4GWN0_9GAMM</name>
<evidence type="ECO:0000313" key="2">
    <source>
        <dbReference type="Proteomes" id="UP000243661"/>
    </source>
</evidence>
<evidence type="ECO:0000313" key="1">
    <source>
        <dbReference type="EMBL" id="SCC72617.1"/>
    </source>
</evidence>
<dbReference type="EMBL" id="FMBK01000011">
    <property type="protein sequence ID" value="SCC72617.1"/>
    <property type="molecule type" value="Genomic_DNA"/>
</dbReference>
<sequence>MRKLQFTAHCEKHNLASAQSNDCDTTQAYVADLLAQQLEQYGFKTQNICTDSKQLSVSVENHPLPLSVTCRKKPENGLLMCEISSHPEEEQDWFSRIEIQSVIKQLAQAVENTLKQDESFAEFEWKG</sequence>